<dbReference type="EMBL" id="JAPQKT010000001">
    <property type="protein sequence ID" value="KAJ5242061.1"/>
    <property type="molecule type" value="Genomic_DNA"/>
</dbReference>
<accession>A0A9W9PCT2</accession>
<reference evidence="1" key="1">
    <citation type="submission" date="2022-11" db="EMBL/GenBank/DDBJ databases">
        <authorList>
            <person name="Petersen C."/>
        </authorList>
    </citation>
    <scope>NUCLEOTIDE SEQUENCE</scope>
    <source>
        <strain evidence="1">IBT 23319</strain>
    </source>
</reference>
<evidence type="ECO:0000313" key="1">
    <source>
        <dbReference type="EMBL" id="KAJ5242061.1"/>
    </source>
</evidence>
<gene>
    <name evidence="1" type="ORF">N7469_000388</name>
</gene>
<comment type="caution">
    <text evidence="1">The sequence shown here is derived from an EMBL/GenBank/DDBJ whole genome shotgun (WGS) entry which is preliminary data.</text>
</comment>
<sequence>MSAWSENIANYARARDSFAESLSEWSNALAEDPKSAQRVSQLLDGLISEMELLRDLGNMNAANTLVYYSKRSLIRRPKSQN</sequence>
<proteinExistence type="predicted"/>
<evidence type="ECO:0000313" key="2">
    <source>
        <dbReference type="Proteomes" id="UP001147733"/>
    </source>
</evidence>
<organism evidence="1 2">
    <name type="scientific">Penicillium citrinum</name>
    <dbReference type="NCBI Taxonomy" id="5077"/>
    <lineage>
        <taxon>Eukaryota</taxon>
        <taxon>Fungi</taxon>
        <taxon>Dikarya</taxon>
        <taxon>Ascomycota</taxon>
        <taxon>Pezizomycotina</taxon>
        <taxon>Eurotiomycetes</taxon>
        <taxon>Eurotiomycetidae</taxon>
        <taxon>Eurotiales</taxon>
        <taxon>Aspergillaceae</taxon>
        <taxon>Penicillium</taxon>
    </lineage>
</organism>
<dbReference type="GeneID" id="81378475"/>
<name>A0A9W9PCT2_PENCI</name>
<protein>
    <submittedName>
        <fullName evidence="1">Uncharacterized protein</fullName>
    </submittedName>
</protein>
<dbReference type="Proteomes" id="UP001147733">
    <property type="component" value="Unassembled WGS sequence"/>
</dbReference>
<dbReference type="AlphaFoldDB" id="A0A9W9PCT2"/>
<reference evidence="1" key="2">
    <citation type="journal article" date="2023" name="IMA Fungus">
        <title>Comparative genomic study of the Penicillium genus elucidates a diverse pangenome and 15 lateral gene transfer events.</title>
        <authorList>
            <person name="Petersen C."/>
            <person name="Sorensen T."/>
            <person name="Nielsen M.R."/>
            <person name="Sondergaard T.E."/>
            <person name="Sorensen J.L."/>
            <person name="Fitzpatrick D.A."/>
            <person name="Frisvad J.C."/>
            <person name="Nielsen K.L."/>
        </authorList>
    </citation>
    <scope>NUCLEOTIDE SEQUENCE</scope>
    <source>
        <strain evidence="1">IBT 23319</strain>
    </source>
</reference>
<keyword evidence="2" id="KW-1185">Reference proteome</keyword>
<dbReference type="OrthoDB" id="10465143at2759"/>
<dbReference type="RefSeq" id="XP_056505065.1">
    <property type="nucleotide sequence ID" value="XM_056639308.1"/>
</dbReference>